<dbReference type="EMBL" id="MT141290">
    <property type="protein sequence ID" value="QJA57742.1"/>
    <property type="molecule type" value="Genomic_DNA"/>
</dbReference>
<evidence type="ECO:0000313" key="1">
    <source>
        <dbReference type="EMBL" id="QJA57742.1"/>
    </source>
</evidence>
<protein>
    <submittedName>
        <fullName evidence="1">Uncharacterized protein</fullName>
    </submittedName>
</protein>
<sequence length="79" mass="8574">MMNKLPLTEKHIMNVCKFKQGKDTCAFLVFAIPNLECAKGTDGESYIAKRLSDGSMNSKGNNCDGCVGNIPMKGLGLKF</sequence>
<name>A0A6M3IMP7_9ZZZZ</name>
<reference evidence="1" key="1">
    <citation type="submission" date="2020-03" db="EMBL/GenBank/DDBJ databases">
        <title>The deep terrestrial virosphere.</title>
        <authorList>
            <person name="Holmfeldt K."/>
            <person name="Nilsson E."/>
            <person name="Simone D."/>
            <person name="Lopez-Fernandez M."/>
            <person name="Wu X."/>
            <person name="de Brujin I."/>
            <person name="Lundin D."/>
            <person name="Andersson A."/>
            <person name="Bertilsson S."/>
            <person name="Dopson M."/>
        </authorList>
    </citation>
    <scope>NUCLEOTIDE SEQUENCE</scope>
    <source>
        <strain evidence="1">MM415B01568</strain>
    </source>
</reference>
<accession>A0A6M3IMP7</accession>
<dbReference type="AlphaFoldDB" id="A0A6M3IMP7"/>
<organism evidence="1">
    <name type="scientific">viral metagenome</name>
    <dbReference type="NCBI Taxonomy" id="1070528"/>
    <lineage>
        <taxon>unclassified sequences</taxon>
        <taxon>metagenomes</taxon>
        <taxon>organismal metagenomes</taxon>
    </lineage>
</organism>
<proteinExistence type="predicted"/>
<gene>
    <name evidence="1" type="ORF">MM415B01568_0001</name>
</gene>